<dbReference type="EMBL" id="CASHTH010004269">
    <property type="protein sequence ID" value="CAI8055354.1"/>
    <property type="molecule type" value="Genomic_DNA"/>
</dbReference>
<name>A0AA35TX28_GEOBA</name>
<feature type="transmembrane region" description="Helical" evidence="1">
    <location>
        <begin position="152"/>
        <end position="178"/>
    </location>
</feature>
<protein>
    <submittedName>
        <fullName evidence="2">Uncharacterized protein</fullName>
    </submittedName>
</protein>
<sequence length="235" mass="24258">SLSFLPTSLPPLSLSPLSPPLSLFSLPPLSLLSPSPHLSERKGTVSDKLEGGCANCCAKYCRMTPMTQALCCTVVVLGITGGVVWMGGSVVGAGNGASACDSQSGGTGGGGGDFASLNIFLTNTGIVVMMMLIASCVCCVGFVGLCCGEFPLIARVIGAICLAVTAVGVFLYAGWIAYGTYALTKRPDCINAVVYLGLLYFYLFVFAGASVVGIIWKLYDLRTGGKQSLRVNLPT</sequence>
<evidence type="ECO:0000313" key="2">
    <source>
        <dbReference type="EMBL" id="CAI8055354.1"/>
    </source>
</evidence>
<keyword evidence="1" id="KW-0472">Membrane</keyword>
<reference evidence="2" key="1">
    <citation type="submission" date="2023-03" db="EMBL/GenBank/DDBJ databases">
        <authorList>
            <person name="Steffen K."/>
            <person name="Cardenas P."/>
        </authorList>
    </citation>
    <scope>NUCLEOTIDE SEQUENCE</scope>
</reference>
<evidence type="ECO:0000313" key="3">
    <source>
        <dbReference type="Proteomes" id="UP001174909"/>
    </source>
</evidence>
<keyword evidence="1" id="KW-1133">Transmembrane helix</keyword>
<feature type="transmembrane region" description="Helical" evidence="1">
    <location>
        <begin position="69"/>
        <end position="88"/>
    </location>
</feature>
<accession>A0AA35TX28</accession>
<dbReference type="Proteomes" id="UP001174909">
    <property type="component" value="Unassembled WGS sequence"/>
</dbReference>
<feature type="transmembrane region" description="Helical" evidence="1">
    <location>
        <begin position="198"/>
        <end position="219"/>
    </location>
</feature>
<evidence type="ECO:0000256" key="1">
    <source>
        <dbReference type="SAM" id="Phobius"/>
    </source>
</evidence>
<keyword evidence="3" id="KW-1185">Reference proteome</keyword>
<feature type="non-terminal residue" evidence="2">
    <location>
        <position position="235"/>
    </location>
</feature>
<dbReference type="AlphaFoldDB" id="A0AA35TX28"/>
<comment type="caution">
    <text evidence="2">The sequence shown here is derived from an EMBL/GenBank/DDBJ whole genome shotgun (WGS) entry which is preliminary data.</text>
</comment>
<proteinExistence type="predicted"/>
<feature type="transmembrane region" description="Helical" evidence="1">
    <location>
        <begin position="126"/>
        <end position="145"/>
    </location>
</feature>
<organism evidence="2 3">
    <name type="scientific">Geodia barretti</name>
    <name type="common">Barrett's horny sponge</name>
    <dbReference type="NCBI Taxonomy" id="519541"/>
    <lineage>
        <taxon>Eukaryota</taxon>
        <taxon>Metazoa</taxon>
        <taxon>Porifera</taxon>
        <taxon>Demospongiae</taxon>
        <taxon>Heteroscleromorpha</taxon>
        <taxon>Tetractinellida</taxon>
        <taxon>Astrophorina</taxon>
        <taxon>Geodiidae</taxon>
        <taxon>Geodia</taxon>
    </lineage>
</organism>
<keyword evidence="1" id="KW-0812">Transmembrane</keyword>
<gene>
    <name evidence="2" type="ORF">GBAR_LOCUS30231</name>
</gene>